<evidence type="ECO:0000259" key="15">
    <source>
        <dbReference type="Pfam" id="PF02463"/>
    </source>
</evidence>
<dbReference type="InterPro" id="IPR001238">
    <property type="entry name" value="DNA-binding_RecF"/>
</dbReference>
<dbReference type="InterPro" id="IPR027417">
    <property type="entry name" value="P-loop_NTPase"/>
</dbReference>
<evidence type="ECO:0000256" key="8">
    <source>
        <dbReference type="ARBA" id="ARBA00022840"/>
    </source>
</evidence>
<dbReference type="PANTHER" id="PTHR32182">
    <property type="entry name" value="DNA REPLICATION AND REPAIR PROTEIN RECF"/>
    <property type="match status" value="1"/>
</dbReference>
<evidence type="ECO:0000256" key="3">
    <source>
        <dbReference type="ARBA" id="ARBA00020170"/>
    </source>
</evidence>
<evidence type="ECO:0000256" key="14">
    <source>
        <dbReference type="RuleBase" id="RU000578"/>
    </source>
</evidence>
<dbReference type="PROSITE" id="PS00617">
    <property type="entry name" value="RECF_1"/>
    <property type="match status" value="1"/>
</dbReference>
<dbReference type="PROSITE" id="PS00618">
    <property type="entry name" value="RECF_2"/>
    <property type="match status" value="1"/>
</dbReference>
<name>A0A838A6Z0_9PSEU</name>
<evidence type="ECO:0000256" key="7">
    <source>
        <dbReference type="ARBA" id="ARBA00022763"/>
    </source>
</evidence>
<evidence type="ECO:0000256" key="5">
    <source>
        <dbReference type="ARBA" id="ARBA00022705"/>
    </source>
</evidence>
<comment type="similarity">
    <text evidence="2 13 14">Belongs to the RecF family.</text>
</comment>
<dbReference type="Gene3D" id="3.40.50.300">
    <property type="entry name" value="P-loop containing nucleotide triphosphate hydrolases"/>
    <property type="match status" value="1"/>
</dbReference>
<dbReference type="GO" id="GO:0006302">
    <property type="term" value="P:double-strand break repair"/>
    <property type="evidence" value="ECO:0007669"/>
    <property type="project" value="TreeGrafter"/>
</dbReference>
<keyword evidence="6 13" id="KW-0547">Nucleotide-binding</keyword>
<dbReference type="RefSeq" id="WP_180890955.1">
    <property type="nucleotide sequence ID" value="NZ_JACCKD010000001.1"/>
</dbReference>
<evidence type="ECO:0000256" key="6">
    <source>
        <dbReference type="ARBA" id="ARBA00022741"/>
    </source>
</evidence>
<protein>
    <recommendedName>
        <fullName evidence="3 13">DNA replication and repair protein RecF</fullName>
    </recommendedName>
</protein>
<reference evidence="16 17" key="1">
    <citation type="submission" date="2020-07" db="EMBL/GenBank/DDBJ databases">
        <title>Genome of Haloechinothrix sp.</title>
        <authorList>
            <person name="Tang S.-K."/>
            <person name="Yang L."/>
            <person name="Zhu W.-Y."/>
        </authorList>
    </citation>
    <scope>NUCLEOTIDE SEQUENCE [LARGE SCALE GENOMIC DNA]</scope>
    <source>
        <strain evidence="16 17">YIM 98757</strain>
    </source>
</reference>
<dbReference type="Proteomes" id="UP000582974">
    <property type="component" value="Unassembled WGS sequence"/>
</dbReference>
<dbReference type="PANTHER" id="PTHR32182:SF0">
    <property type="entry name" value="DNA REPLICATION AND REPAIR PROTEIN RECF"/>
    <property type="match status" value="1"/>
</dbReference>
<comment type="caution">
    <text evidence="16">The sequence shown here is derived from an EMBL/GenBank/DDBJ whole genome shotgun (WGS) entry which is preliminary data.</text>
</comment>
<keyword evidence="11 13" id="KW-0742">SOS response</keyword>
<evidence type="ECO:0000256" key="1">
    <source>
        <dbReference type="ARBA" id="ARBA00004496"/>
    </source>
</evidence>
<proteinExistence type="inferred from homology"/>
<dbReference type="Gene3D" id="1.20.1050.90">
    <property type="entry name" value="RecF/RecN/SMC, N-terminal domain"/>
    <property type="match status" value="1"/>
</dbReference>
<evidence type="ECO:0000313" key="17">
    <source>
        <dbReference type="Proteomes" id="UP000582974"/>
    </source>
</evidence>
<evidence type="ECO:0000256" key="4">
    <source>
        <dbReference type="ARBA" id="ARBA00022490"/>
    </source>
</evidence>
<evidence type="ECO:0000313" key="16">
    <source>
        <dbReference type="EMBL" id="MBA0124041.1"/>
    </source>
</evidence>
<dbReference type="GO" id="GO:0006260">
    <property type="term" value="P:DNA replication"/>
    <property type="evidence" value="ECO:0007669"/>
    <property type="project" value="UniProtKB-UniRule"/>
</dbReference>
<evidence type="ECO:0000256" key="2">
    <source>
        <dbReference type="ARBA" id="ARBA00008016"/>
    </source>
</evidence>
<comment type="subcellular location">
    <subcellularLocation>
        <location evidence="1 13 14">Cytoplasm</location>
    </subcellularLocation>
</comment>
<accession>A0A838A6Z0</accession>
<feature type="binding site" evidence="13">
    <location>
        <begin position="30"/>
        <end position="37"/>
    </location>
    <ligand>
        <name>ATP</name>
        <dbReference type="ChEBI" id="CHEBI:30616"/>
    </ligand>
</feature>
<keyword evidence="4 13" id="KW-0963">Cytoplasm</keyword>
<evidence type="ECO:0000256" key="11">
    <source>
        <dbReference type="ARBA" id="ARBA00023236"/>
    </source>
</evidence>
<keyword evidence="9 13" id="KW-0238">DNA-binding</keyword>
<dbReference type="GO" id="GO:0005524">
    <property type="term" value="F:ATP binding"/>
    <property type="evidence" value="ECO:0007669"/>
    <property type="project" value="UniProtKB-UniRule"/>
</dbReference>
<sequence>MHLRHLQLTDFRSWEHADLELGQGPIVLIGRNGKGKTNVLEAVGYLATLGSHRVSTDTPLVRHERERALIRAAVVNGDRELVVELEISPGKSNRARINRGAVGRPRDVLGIVHTVLFAPEDLSLVKGDPAERRRFLDDLLVQRSPRYAGIRSEYDRVLRQRNALLKSTGKRGARAAAEDPYALSTLAVWDSQLAELGAQLLAARLDLVADLAPHTAAAYAGIAGSPEGDGEPGKSAGITYRSSLGAALPADYGTPEGQRADVDILTKALGDAVVESRESELERGVSLIGPHRDDLEITLGGSQAKGYASHGESWSLALALRLASYELLRDEAGEPILLLDDVFAELDRHRRARLAEVASRAEQVFVTAAVDADVPGELAGVRYTVDEGRLVRE</sequence>
<dbReference type="AlphaFoldDB" id="A0A838A6Z0"/>
<keyword evidence="8 13" id="KW-0067">ATP-binding</keyword>
<organism evidence="16 17">
    <name type="scientific">Haloechinothrix aidingensis</name>
    <dbReference type="NCBI Taxonomy" id="2752311"/>
    <lineage>
        <taxon>Bacteria</taxon>
        <taxon>Bacillati</taxon>
        <taxon>Actinomycetota</taxon>
        <taxon>Actinomycetes</taxon>
        <taxon>Pseudonocardiales</taxon>
        <taxon>Pseudonocardiaceae</taxon>
        <taxon>Haloechinothrix</taxon>
    </lineage>
</organism>
<dbReference type="InterPro" id="IPR003395">
    <property type="entry name" value="RecF/RecN/SMC_N"/>
</dbReference>
<dbReference type="Pfam" id="PF02463">
    <property type="entry name" value="SMC_N"/>
    <property type="match status" value="1"/>
</dbReference>
<dbReference type="HAMAP" id="MF_00365">
    <property type="entry name" value="RecF"/>
    <property type="match status" value="1"/>
</dbReference>
<dbReference type="NCBIfam" id="TIGR00611">
    <property type="entry name" value="recf"/>
    <property type="match status" value="1"/>
</dbReference>
<dbReference type="GO" id="GO:0009432">
    <property type="term" value="P:SOS response"/>
    <property type="evidence" value="ECO:0007669"/>
    <property type="project" value="UniProtKB-UniRule"/>
</dbReference>
<dbReference type="CDD" id="cd03242">
    <property type="entry name" value="ABC_RecF"/>
    <property type="match status" value="1"/>
</dbReference>
<dbReference type="InterPro" id="IPR018078">
    <property type="entry name" value="DNA-binding_RecF_CS"/>
</dbReference>
<keyword evidence="10 13" id="KW-0234">DNA repair</keyword>
<dbReference type="GO" id="GO:0003697">
    <property type="term" value="F:single-stranded DNA binding"/>
    <property type="evidence" value="ECO:0007669"/>
    <property type="project" value="UniProtKB-UniRule"/>
</dbReference>
<dbReference type="InterPro" id="IPR042174">
    <property type="entry name" value="RecF_2"/>
</dbReference>
<feature type="domain" description="RecF/RecN/SMC N-terminal" evidence="15">
    <location>
        <begin position="3"/>
        <end position="369"/>
    </location>
</feature>
<evidence type="ECO:0000256" key="12">
    <source>
        <dbReference type="ARBA" id="ARBA00025401"/>
    </source>
</evidence>
<gene>
    <name evidence="13 16" type="primary">recF</name>
    <name evidence="16" type="ORF">H0B56_00605</name>
</gene>
<evidence type="ECO:0000256" key="9">
    <source>
        <dbReference type="ARBA" id="ARBA00023125"/>
    </source>
</evidence>
<keyword evidence="17" id="KW-1185">Reference proteome</keyword>
<dbReference type="GO" id="GO:0000731">
    <property type="term" value="P:DNA synthesis involved in DNA repair"/>
    <property type="evidence" value="ECO:0007669"/>
    <property type="project" value="TreeGrafter"/>
</dbReference>
<evidence type="ECO:0000256" key="10">
    <source>
        <dbReference type="ARBA" id="ARBA00023204"/>
    </source>
</evidence>
<keyword evidence="5 13" id="KW-0235">DNA replication</keyword>
<evidence type="ECO:0000256" key="13">
    <source>
        <dbReference type="HAMAP-Rule" id="MF_00365"/>
    </source>
</evidence>
<dbReference type="SUPFAM" id="SSF52540">
    <property type="entry name" value="P-loop containing nucleoside triphosphate hydrolases"/>
    <property type="match status" value="1"/>
</dbReference>
<keyword evidence="7 13" id="KW-0227">DNA damage</keyword>
<dbReference type="EMBL" id="JACCKD010000001">
    <property type="protein sequence ID" value="MBA0124041.1"/>
    <property type="molecule type" value="Genomic_DNA"/>
</dbReference>
<comment type="function">
    <text evidence="12 13 14">The RecF protein is involved in DNA metabolism; it is required for DNA replication and normal SOS inducibility. RecF binds preferentially to single-stranded, linear DNA. It also seems to bind ATP.</text>
</comment>
<dbReference type="GO" id="GO:0005737">
    <property type="term" value="C:cytoplasm"/>
    <property type="evidence" value="ECO:0007669"/>
    <property type="project" value="UniProtKB-SubCell"/>
</dbReference>